<gene>
    <name evidence="1" type="ORF">B0T25DRAFT_567393</name>
</gene>
<dbReference type="EMBL" id="JAUIQD010000003">
    <property type="protein sequence ID" value="KAK3358155.1"/>
    <property type="molecule type" value="Genomic_DNA"/>
</dbReference>
<sequence length="254" mass="26700">MHLEAVKDCRNAVPEEEKKVEALTLSISEGGSGTVSNSVKKGLEGGGDGSPNYRLNFGGRKTVSAISAVGGAGGPVSTIRPVGTIGFPAEGNDGKDIDTSLSKFTLNTENLPDDSQLVRNQLVITYMEFIVPVLVDMYIMPVVDHDKVEVKRNSGEVKMMLDFDLFHVITMAATAAANWATDMEPAADSQAGKSVDMMENGAWVSTYSIFKQQQGRGSDTVRDQNAVPATGTVGTIVAVGAVVAVVCETCGPAV</sequence>
<evidence type="ECO:0000313" key="2">
    <source>
        <dbReference type="Proteomes" id="UP001275084"/>
    </source>
</evidence>
<keyword evidence="2" id="KW-1185">Reference proteome</keyword>
<comment type="caution">
    <text evidence="1">The sequence shown here is derived from an EMBL/GenBank/DDBJ whole genome shotgun (WGS) entry which is preliminary data.</text>
</comment>
<accession>A0AAJ0HNJ0</accession>
<organism evidence="1 2">
    <name type="scientific">Lasiosphaeria hispida</name>
    <dbReference type="NCBI Taxonomy" id="260671"/>
    <lineage>
        <taxon>Eukaryota</taxon>
        <taxon>Fungi</taxon>
        <taxon>Dikarya</taxon>
        <taxon>Ascomycota</taxon>
        <taxon>Pezizomycotina</taxon>
        <taxon>Sordariomycetes</taxon>
        <taxon>Sordariomycetidae</taxon>
        <taxon>Sordariales</taxon>
        <taxon>Lasiosphaeriaceae</taxon>
        <taxon>Lasiosphaeria</taxon>
    </lineage>
</organism>
<dbReference type="Proteomes" id="UP001275084">
    <property type="component" value="Unassembled WGS sequence"/>
</dbReference>
<dbReference type="AlphaFoldDB" id="A0AAJ0HNJ0"/>
<reference evidence="1" key="1">
    <citation type="journal article" date="2023" name="Mol. Phylogenet. Evol.">
        <title>Genome-scale phylogeny and comparative genomics of the fungal order Sordariales.</title>
        <authorList>
            <person name="Hensen N."/>
            <person name="Bonometti L."/>
            <person name="Westerberg I."/>
            <person name="Brannstrom I.O."/>
            <person name="Guillou S."/>
            <person name="Cros-Aarteil S."/>
            <person name="Calhoun S."/>
            <person name="Haridas S."/>
            <person name="Kuo A."/>
            <person name="Mondo S."/>
            <person name="Pangilinan J."/>
            <person name="Riley R."/>
            <person name="LaButti K."/>
            <person name="Andreopoulos B."/>
            <person name="Lipzen A."/>
            <person name="Chen C."/>
            <person name="Yan M."/>
            <person name="Daum C."/>
            <person name="Ng V."/>
            <person name="Clum A."/>
            <person name="Steindorff A."/>
            <person name="Ohm R.A."/>
            <person name="Martin F."/>
            <person name="Silar P."/>
            <person name="Natvig D.O."/>
            <person name="Lalanne C."/>
            <person name="Gautier V."/>
            <person name="Ament-Velasquez S.L."/>
            <person name="Kruys A."/>
            <person name="Hutchinson M.I."/>
            <person name="Powell A.J."/>
            <person name="Barry K."/>
            <person name="Miller A.N."/>
            <person name="Grigoriev I.V."/>
            <person name="Debuchy R."/>
            <person name="Gladieux P."/>
            <person name="Hiltunen Thoren M."/>
            <person name="Johannesson H."/>
        </authorList>
    </citation>
    <scope>NUCLEOTIDE SEQUENCE</scope>
    <source>
        <strain evidence="1">CBS 955.72</strain>
    </source>
</reference>
<name>A0AAJ0HNJ0_9PEZI</name>
<evidence type="ECO:0000313" key="1">
    <source>
        <dbReference type="EMBL" id="KAK3358155.1"/>
    </source>
</evidence>
<reference evidence="1" key="2">
    <citation type="submission" date="2023-06" db="EMBL/GenBank/DDBJ databases">
        <authorList>
            <consortium name="Lawrence Berkeley National Laboratory"/>
            <person name="Haridas S."/>
            <person name="Hensen N."/>
            <person name="Bonometti L."/>
            <person name="Westerberg I."/>
            <person name="Brannstrom I.O."/>
            <person name="Guillou S."/>
            <person name="Cros-Aarteil S."/>
            <person name="Calhoun S."/>
            <person name="Kuo A."/>
            <person name="Mondo S."/>
            <person name="Pangilinan J."/>
            <person name="Riley R."/>
            <person name="Labutti K."/>
            <person name="Andreopoulos B."/>
            <person name="Lipzen A."/>
            <person name="Chen C."/>
            <person name="Yanf M."/>
            <person name="Daum C."/>
            <person name="Ng V."/>
            <person name="Clum A."/>
            <person name="Steindorff A."/>
            <person name="Ohm R."/>
            <person name="Martin F."/>
            <person name="Silar P."/>
            <person name="Natvig D."/>
            <person name="Lalanne C."/>
            <person name="Gautier V."/>
            <person name="Ament-Velasquez S.L."/>
            <person name="Kruys A."/>
            <person name="Hutchinson M.I."/>
            <person name="Powell A.J."/>
            <person name="Barry K."/>
            <person name="Miller A.N."/>
            <person name="Grigoriev I.V."/>
            <person name="Debuchy R."/>
            <person name="Gladieux P."/>
            <person name="Thoren M.H."/>
            <person name="Johannesson H."/>
        </authorList>
    </citation>
    <scope>NUCLEOTIDE SEQUENCE</scope>
    <source>
        <strain evidence="1">CBS 955.72</strain>
    </source>
</reference>
<proteinExistence type="predicted"/>
<protein>
    <submittedName>
        <fullName evidence="1">Uncharacterized protein</fullName>
    </submittedName>
</protein>